<dbReference type="InterPro" id="IPR050272">
    <property type="entry name" value="Isochorismatase-like_hydrls"/>
</dbReference>
<dbReference type="RefSeq" id="WP_133591953.1">
    <property type="nucleotide sequence ID" value="NZ_SNVV01000010.1"/>
</dbReference>
<keyword evidence="4" id="KW-1185">Reference proteome</keyword>
<feature type="domain" description="Isochorismatase-like" evidence="2">
    <location>
        <begin position="8"/>
        <end position="190"/>
    </location>
</feature>
<dbReference type="GO" id="GO:0016787">
    <property type="term" value="F:hydrolase activity"/>
    <property type="evidence" value="ECO:0007669"/>
    <property type="project" value="UniProtKB-KW"/>
</dbReference>
<comment type="caution">
    <text evidence="3">The sequence shown here is derived from an EMBL/GenBank/DDBJ whole genome shotgun (WGS) entry which is preliminary data.</text>
</comment>
<evidence type="ECO:0000313" key="4">
    <source>
        <dbReference type="Proteomes" id="UP000295129"/>
    </source>
</evidence>
<accession>A0A4V3BMC1</accession>
<dbReference type="InterPro" id="IPR036380">
    <property type="entry name" value="Isochorismatase-like_sf"/>
</dbReference>
<dbReference type="EMBL" id="SNVV01000010">
    <property type="protein sequence ID" value="TDN49952.1"/>
    <property type="molecule type" value="Genomic_DNA"/>
</dbReference>
<dbReference type="Proteomes" id="UP000295129">
    <property type="component" value="Unassembled WGS sequence"/>
</dbReference>
<proteinExistence type="predicted"/>
<evidence type="ECO:0000256" key="1">
    <source>
        <dbReference type="ARBA" id="ARBA00022801"/>
    </source>
</evidence>
<dbReference type="InterPro" id="IPR000868">
    <property type="entry name" value="Isochorismatase-like_dom"/>
</dbReference>
<sequence>MTAPVVLALHYQNDQLHPEGRIRVGLSEDDPARARLIAAAGRLLAGARERGWPVIHVRMAFRPDYADLARNTPIFRKTAEIGAVRDGHWGSEFFAELAPLPDSPREFAFKHNRISAFYGTELEALLRLLGATRLVIGGIATHSVVESTVRDAADRGFEVTVAADACAAAGSAHDNALASMKLIAEVSDVEGALAALSAQGKSA</sequence>
<evidence type="ECO:0000313" key="3">
    <source>
        <dbReference type="EMBL" id="TDN49952.1"/>
    </source>
</evidence>
<dbReference type="CDD" id="cd00431">
    <property type="entry name" value="cysteine_hydrolases"/>
    <property type="match status" value="1"/>
</dbReference>
<protein>
    <submittedName>
        <fullName evidence="3">Nicotinamidase-related amidase</fullName>
    </submittedName>
</protein>
<name>A0A4V3BMC1_9RHOO</name>
<dbReference type="PANTHER" id="PTHR43540:SF1">
    <property type="entry name" value="ISOCHORISMATASE HYDROLASE"/>
    <property type="match status" value="1"/>
</dbReference>
<reference evidence="3 4" key="1">
    <citation type="submission" date="2019-03" db="EMBL/GenBank/DDBJ databases">
        <title>Genomic Encyclopedia of Type Strains, Phase IV (KMG-IV): sequencing the most valuable type-strain genomes for metagenomic binning, comparative biology and taxonomic classification.</title>
        <authorList>
            <person name="Goeker M."/>
        </authorList>
    </citation>
    <scope>NUCLEOTIDE SEQUENCE [LARGE SCALE GENOMIC DNA]</scope>
    <source>
        <strain evidence="3 4">DSM 12121</strain>
    </source>
</reference>
<keyword evidence="1" id="KW-0378">Hydrolase</keyword>
<dbReference type="Pfam" id="PF00857">
    <property type="entry name" value="Isochorismatase"/>
    <property type="match status" value="1"/>
</dbReference>
<dbReference type="Gene3D" id="3.40.50.850">
    <property type="entry name" value="Isochorismatase-like"/>
    <property type="match status" value="1"/>
</dbReference>
<dbReference type="OrthoDB" id="9781985at2"/>
<dbReference type="PANTHER" id="PTHR43540">
    <property type="entry name" value="PEROXYUREIDOACRYLATE/UREIDOACRYLATE AMIDOHYDROLASE-RELATED"/>
    <property type="match status" value="1"/>
</dbReference>
<gene>
    <name evidence="3" type="ORF">C7389_11045</name>
</gene>
<dbReference type="SUPFAM" id="SSF52499">
    <property type="entry name" value="Isochorismatase-like hydrolases"/>
    <property type="match status" value="1"/>
</dbReference>
<dbReference type="AlphaFoldDB" id="A0A4V3BMC1"/>
<evidence type="ECO:0000259" key="2">
    <source>
        <dbReference type="Pfam" id="PF00857"/>
    </source>
</evidence>
<organism evidence="3 4">
    <name type="scientific">Azoarcus indigens</name>
    <dbReference type="NCBI Taxonomy" id="29545"/>
    <lineage>
        <taxon>Bacteria</taxon>
        <taxon>Pseudomonadati</taxon>
        <taxon>Pseudomonadota</taxon>
        <taxon>Betaproteobacteria</taxon>
        <taxon>Rhodocyclales</taxon>
        <taxon>Zoogloeaceae</taxon>
        <taxon>Azoarcus</taxon>
    </lineage>
</organism>